<keyword evidence="4" id="KW-1185">Reference proteome</keyword>
<sequence length="134" mass="15355">MKVIEEGATRETAMIASNTLNVISAVRGITPAVMELDDDKEVQVIRERHVDGERHKHKIRKMNEKVMFDWATDEDMSYDFNPLYANQHDAQMTRSNSGWLSTTACSRSLGPWRRTVEKDHAEELMDIDCKDTVG</sequence>
<dbReference type="AlphaFoldDB" id="A0A433DD07"/>
<evidence type="ECO:0000313" key="4">
    <source>
        <dbReference type="Proteomes" id="UP000268093"/>
    </source>
</evidence>
<evidence type="ECO:0000313" key="3">
    <source>
        <dbReference type="EMBL" id="RUP48698.1"/>
    </source>
</evidence>
<organism evidence="3 4">
    <name type="scientific">Jimgerdemannia flammicorona</name>
    <dbReference type="NCBI Taxonomy" id="994334"/>
    <lineage>
        <taxon>Eukaryota</taxon>
        <taxon>Fungi</taxon>
        <taxon>Fungi incertae sedis</taxon>
        <taxon>Mucoromycota</taxon>
        <taxon>Mucoromycotina</taxon>
        <taxon>Endogonomycetes</taxon>
        <taxon>Endogonales</taxon>
        <taxon>Endogonaceae</taxon>
        <taxon>Jimgerdemannia</taxon>
    </lineage>
</organism>
<dbReference type="GO" id="GO:0003724">
    <property type="term" value="F:RNA helicase activity"/>
    <property type="evidence" value="ECO:0007669"/>
    <property type="project" value="UniProtKB-EC"/>
</dbReference>
<evidence type="ECO:0000259" key="2">
    <source>
        <dbReference type="Pfam" id="PF25430"/>
    </source>
</evidence>
<reference evidence="3 4" key="1">
    <citation type="journal article" date="2018" name="New Phytol.">
        <title>Phylogenomics of Endogonaceae and evolution of mycorrhizas within Mucoromycota.</title>
        <authorList>
            <person name="Chang Y."/>
            <person name="Desiro A."/>
            <person name="Na H."/>
            <person name="Sandor L."/>
            <person name="Lipzen A."/>
            <person name="Clum A."/>
            <person name="Barry K."/>
            <person name="Grigoriev I.V."/>
            <person name="Martin F.M."/>
            <person name="Stajich J.E."/>
            <person name="Smith M.E."/>
            <person name="Bonito G."/>
            <person name="Spatafora J.W."/>
        </authorList>
    </citation>
    <scope>NUCLEOTIDE SEQUENCE [LARGE SCALE GENOMIC DNA]</scope>
    <source>
        <strain evidence="3 4">GMNB39</strain>
    </source>
</reference>
<gene>
    <name evidence="3" type="ORF">BC936DRAFT_144150</name>
</gene>
<dbReference type="EMBL" id="RBNI01003058">
    <property type="protein sequence ID" value="RUP48698.1"/>
    <property type="molecule type" value="Genomic_DNA"/>
</dbReference>
<accession>A0A433DD07</accession>
<name>A0A433DD07_9FUNG</name>
<evidence type="ECO:0000256" key="1">
    <source>
        <dbReference type="ARBA" id="ARBA00047984"/>
    </source>
</evidence>
<dbReference type="Pfam" id="PF25430">
    <property type="entry name" value="DDX23"/>
    <property type="match status" value="1"/>
</dbReference>
<proteinExistence type="predicted"/>
<dbReference type="Proteomes" id="UP000268093">
    <property type="component" value="Unassembled WGS sequence"/>
</dbReference>
<comment type="catalytic activity">
    <reaction evidence="1">
        <text>ATP + H2O = ADP + phosphate + H(+)</text>
        <dbReference type="Rhea" id="RHEA:13065"/>
        <dbReference type="ChEBI" id="CHEBI:15377"/>
        <dbReference type="ChEBI" id="CHEBI:15378"/>
        <dbReference type="ChEBI" id="CHEBI:30616"/>
        <dbReference type="ChEBI" id="CHEBI:43474"/>
        <dbReference type="ChEBI" id="CHEBI:456216"/>
        <dbReference type="EC" id="3.6.4.13"/>
    </reaction>
</comment>
<dbReference type="InterPro" id="IPR057479">
    <property type="entry name" value="PRP28/DDX23-like_helical"/>
</dbReference>
<comment type="caution">
    <text evidence="3">The sequence shown here is derived from an EMBL/GenBank/DDBJ whole genome shotgun (WGS) entry which is preliminary data.</text>
</comment>
<feature type="domain" description="PRP28/DDX23-like helical" evidence="2">
    <location>
        <begin position="67"/>
        <end position="92"/>
    </location>
</feature>
<protein>
    <recommendedName>
        <fullName evidence="2">PRP28/DDX23-like helical domain-containing protein</fullName>
    </recommendedName>
</protein>